<evidence type="ECO:0000313" key="6">
    <source>
        <dbReference type="EMBL" id="KAJ3092783.1"/>
    </source>
</evidence>
<dbReference type="GO" id="GO:0005524">
    <property type="term" value="F:ATP binding"/>
    <property type="evidence" value="ECO:0007669"/>
    <property type="project" value="UniProtKB-KW"/>
</dbReference>
<evidence type="ECO:0000256" key="2">
    <source>
        <dbReference type="ARBA" id="ARBA00022598"/>
    </source>
</evidence>
<dbReference type="PANTHER" id="PTHR43272">
    <property type="entry name" value="LONG-CHAIN-FATTY-ACID--COA LIGASE"/>
    <property type="match status" value="1"/>
</dbReference>
<dbReference type="SUPFAM" id="SSF56801">
    <property type="entry name" value="Acetyl-CoA synthetase-like"/>
    <property type="match status" value="1"/>
</dbReference>
<organism evidence="6 7">
    <name type="scientific">Physocladia obscura</name>
    <dbReference type="NCBI Taxonomy" id="109957"/>
    <lineage>
        <taxon>Eukaryota</taxon>
        <taxon>Fungi</taxon>
        <taxon>Fungi incertae sedis</taxon>
        <taxon>Chytridiomycota</taxon>
        <taxon>Chytridiomycota incertae sedis</taxon>
        <taxon>Chytridiomycetes</taxon>
        <taxon>Chytridiales</taxon>
        <taxon>Chytriomycetaceae</taxon>
        <taxon>Physocladia</taxon>
    </lineage>
</organism>
<dbReference type="Proteomes" id="UP001211907">
    <property type="component" value="Unassembled WGS sequence"/>
</dbReference>
<dbReference type="InterPro" id="IPR045311">
    <property type="entry name" value="LC-FACS_euk"/>
</dbReference>
<gene>
    <name evidence="6" type="primary">LACS7_4</name>
    <name evidence="6" type="ORF">HK100_006844</name>
</gene>
<protein>
    <submittedName>
        <fullName evidence="6">Long chain acyl-CoA synthetase 7 peroxisomal</fullName>
    </submittedName>
</protein>
<dbReference type="CDD" id="cd05927">
    <property type="entry name" value="LC-FACS_euk"/>
    <property type="match status" value="1"/>
</dbReference>
<reference evidence="6" key="1">
    <citation type="submission" date="2020-05" db="EMBL/GenBank/DDBJ databases">
        <title>Phylogenomic resolution of chytrid fungi.</title>
        <authorList>
            <person name="Stajich J.E."/>
            <person name="Amses K."/>
            <person name="Simmons R."/>
            <person name="Seto K."/>
            <person name="Myers J."/>
            <person name="Bonds A."/>
            <person name="Quandt C.A."/>
            <person name="Barry K."/>
            <person name="Liu P."/>
            <person name="Grigoriev I."/>
            <person name="Longcore J.E."/>
            <person name="James T.Y."/>
        </authorList>
    </citation>
    <scope>NUCLEOTIDE SEQUENCE</scope>
    <source>
        <strain evidence="6">JEL0513</strain>
    </source>
</reference>
<dbReference type="GO" id="GO:0004467">
    <property type="term" value="F:long-chain fatty acid-CoA ligase activity"/>
    <property type="evidence" value="ECO:0007669"/>
    <property type="project" value="InterPro"/>
</dbReference>
<dbReference type="Gene3D" id="3.40.50.12780">
    <property type="entry name" value="N-terminal domain of ligase-like"/>
    <property type="match status" value="1"/>
</dbReference>
<dbReference type="GO" id="GO:0005783">
    <property type="term" value="C:endoplasmic reticulum"/>
    <property type="evidence" value="ECO:0007669"/>
    <property type="project" value="TreeGrafter"/>
</dbReference>
<comment type="similarity">
    <text evidence="1">Belongs to the ATP-dependent AMP-binding enzyme family.</text>
</comment>
<dbReference type="Pfam" id="PF00501">
    <property type="entry name" value="AMP-binding"/>
    <property type="match status" value="2"/>
</dbReference>
<name>A0AAD5XCF3_9FUNG</name>
<feature type="domain" description="AMP-dependent synthetase/ligase" evidence="5">
    <location>
        <begin position="289"/>
        <end position="534"/>
    </location>
</feature>
<keyword evidence="2" id="KW-0436">Ligase</keyword>
<dbReference type="GO" id="GO:0016020">
    <property type="term" value="C:membrane"/>
    <property type="evidence" value="ECO:0007669"/>
    <property type="project" value="TreeGrafter"/>
</dbReference>
<evidence type="ECO:0000259" key="5">
    <source>
        <dbReference type="Pfam" id="PF00501"/>
    </source>
</evidence>
<dbReference type="InterPro" id="IPR042099">
    <property type="entry name" value="ANL_N_sf"/>
</dbReference>
<dbReference type="AlphaFoldDB" id="A0AAD5XCF3"/>
<dbReference type="InterPro" id="IPR000873">
    <property type="entry name" value="AMP-dep_synth/lig_dom"/>
</dbReference>
<proteinExistence type="inferred from homology"/>
<dbReference type="PANTHER" id="PTHR43272:SF33">
    <property type="entry name" value="AMP-BINDING DOMAIN-CONTAINING PROTEIN-RELATED"/>
    <property type="match status" value="1"/>
</dbReference>
<evidence type="ECO:0000256" key="1">
    <source>
        <dbReference type="ARBA" id="ARBA00006432"/>
    </source>
</evidence>
<comment type="caution">
    <text evidence="6">The sequence shown here is derived from an EMBL/GenBank/DDBJ whole genome shotgun (WGS) entry which is preliminary data.</text>
</comment>
<evidence type="ECO:0000256" key="3">
    <source>
        <dbReference type="ARBA" id="ARBA00022741"/>
    </source>
</evidence>
<keyword evidence="3" id="KW-0547">Nucleotide-binding</keyword>
<sequence length="736" mass="80744">MVKIPTVTYEALGVTTLDRERIHELRAYAKELPGTAPADGSSTGIYRNVQALDELRVDFPRIKTLHDIFQAGLRANAKGNCLGWRPVYYDYEAQVVKAKGYVWLTYEQVNERIKAFGNGLVKIHKDISGSDDRFNFGVYSINNPEYVIADYGCHLFSLALVALYDTLGEETSEYILNHAEVPIIATTLDKIQKLIKLAPKCPKLKAVILMDGNLAKSNELSASVNLGKQGLSAFGIKLFLFSEVEEIGKKNVITPRLAKPEDPCAISYTSGEIFLGSACIDYANLHVLGTTGTPKGAIILHKNVVAFIRGEYDVGISPFYPTDVYISYLPLAHIYEKGNINASLVHGSAVGFYQGDTALLLDDIAALKPTIFCSVPRLLNRIYERIIIGAESGSAFKKSLFHRAVDAKLANYKASGQLTHAFWDRLVFSKVQQLLGGRVRFIASGSAPISGDVLTFLRIAFSCPVTNGLGQTESAAGTSIALPKDRDVGHAGPPISCNEVKLVSVPEMRYTASDKPFPRGEIWIRGGNVFGGYFKDEEKTKETVTEDGWLKTGDIGYIDKKGRIYVVDRKKNIFKLAQGEYVAPEKIENAYQKSNLAAQIYVHGDSLQAELVAIVVPDAEFLIPLAREHGILPANTPNPGPTVANAPPHPLLKSLAQNDKIKDLILQDLNKVGKEQGLKGFELAKAVHLDVEGFSGENGLLTPTFKLKRNEAAEKFRPVIDAMYKVLNEKAVRGKI</sequence>
<evidence type="ECO:0000256" key="4">
    <source>
        <dbReference type="ARBA" id="ARBA00022840"/>
    </source>
</evidence>
<keyword evidence="4" id="KW-0067">ATP-binding</keyword>
<feature type="domain" description="AMP-dependent synthetase/ligase" evidence="5">
    <location>
        <begin position="94"/>
        <end position="271"/>
    </location>
</feature>
<dbReference type="EMBL" id="JADGJH010003197">
    <property type="protein sequence ID" value="KAJ3092783.1"/>
    <property type="molecule type" value="Genomic_DNA"/>
</dbReference>
<keyword evidence="7" id="KW-1185">Reference proteome</keyword>
<accession>A0AAD5XCF3</accession>
<evidence type="ECO:0000313" key="7">
    <source>
        <dbReference type="Proteomes" id="UP001211907"/>
    </source>
</evidence>